<name>I7J533_BABMR</name>
<dbReference type="KEGG" id="bmic:BMR1_01G00120"/>
<dbReference type="PANTHER" id="PTHR11937">
    <property type="entry name" value="ACTIN"/>
    <property type="match status" value="1"/>
</dbReference>
<dbReference type="InterPro" id="IPR004000">
    <property type="entry name" value="Actin"/>
</dbReference>
<keyword evidence="4" id="KW-1185">Reference proteome</keyword>
<dbReference type="GeneID" id="24423105"/>
<dbReference type="VEuPathDB" id="PiroplasmaDB:BMR1_01G00120"/>
<organism evidence="3 4">
    <name type="scientific">Babesia microti (strain RI)</name>
    <dbReference type="NCBI Taxonomy" id="1133968"/>
    <lineage>
        <taxon>Eukaryota</taxon>
        <taxon>Sar</taxon>
        <taxon>Alveolata</taxon>
        <taxon>Apicomplexa</taxon>
        <taxon>Aconoidasida</taxon>
        <taxon>Piroplasmida</taxon>
        <taxon>Babesiidae</taxon>
        <taxon>Babesia</taxon>
    </lineage>
</organism>
<sequence length="447" mass="49251">MAYSQPFILDLGTSSIRVGHAGDALPKFITHPVLGLPLTNTLQPCTNVTLDSGAKKLSLEHSFFPLLPQVKKDRMDPLFAFYYESHVPPDPGNYNADFQALERLVEDIAATNGIDENLLEANVLVVEPNITQDSFREQMLNMFTETLRVNSVYFGRRAPLSCYASALISATVVDIGASCTSVAPVIEGYVNPQHVAQSPVAGDLIDRSINALLNKNNLRVRPPFAVSERDNTVELLPLPFVTPNYYHWSVMCETARLKHQLLLPDGNAFEPETTEIIRSMVDYILLGQKATNKTISFDKIRATSLPQPKTFKVPNSHIDMDSQMATVACDREDVYFESSETLDSYVDNHSLVSLLSDALQSSQIQSKTVILSGGSTTYTGFETHFKESLSELGNELRCIAVGGDEQQYSSFIGASILSSLGGYPPLCLTRAEVSEHGIHRALARKFP</sequence>
<dbReference type="OMA" id="MFHNFVG"/>
<evidence type="ECO:0000313" key="4">
    <source>
        <dbReference type="Proteomes" id="UP000002899"/>
    </source>
</evidence>
<evidence type="ECO:0000313" key="3">
    <source>
        <dbReference type="EMBL" id="CCF72497.1"/>
    </source>
</evidence>
<dbReference type="SMART" id="SM00268">
    <property type="entry name" value="ACTIN"/>
    <property type="match status" value="1"/>
</dbReference>
<dbReference type="Gene3D" id="3.30.420.40">
    <property type="match status" value="2"/>
</dbReference>
<dbReference type="Pfam" id="PF00022">
    <property type="entry name" value="Actin"/>
    <property type="match status" value="1"/>
</dbReference>
<protein>
    <submittedName>
        <fullName evidence="3">Actin</fullName>
    </submittedName>
</protein>
<reference evidence="3 4" key="3">
    <citation type="journal article" date="2016" name="Sci. Rep.">
        <title>Genome-wide diversity and gene expression profiling of Babesia microti isolates identify polymorphic genes that mediate host-pathogen interactions.</title>
        <authorList>
            <person name="Silva J.C."/>
            <person name="Cornillot E."/>
            <person name="McCracken C."/>
            <person name="Usmani-Brown S."/>
            <person name="Dwivedi A."/>
            <person name="Ifeonu O.O."/>
            <person name="Crabtree J."/>
            <person name="Gotia H.T."/>
            <person name="Virji A.Z."/>
            <person name="Reynes C."/>
            <person name="Colinge J."/>
            <person name="Kumar V."/>
            <person name="Lawres L."/>
            <person name="Pazzi J.E."/>
            <person name="Pablo J.V."/>
            <person name="Hung C."/>
            <person name="Brancato J."/>
            <person name="Kumari P."/>
            <person name="Orvis J."/>
            <person name="Tretina K."/>
            <person name="Chibucos M."/>
            <person name="Ott S."/>
            <person name="Sadzewicz L."/>
            <person name="Sengamalay N."/>
            <person name="Shetty A.C."/>
            <person name="Su Q."/>
            <person name="Tallon L."/>
            <person name="Fraser C.M."/>
            <person name="Frutos R."/>
            <person name="Molina D.M."/>
            <person name="Krause P.J."/>
            <person name="Ben Mamoun C."/>
        </authorList>
    </citation>
    <scope>NUCLEOTIDE SEQUENCE [LARGE SCALE GENOMIC DNA]</scope>
    <source>
        <strain evidence="3 4">RI</strain>
    </source>
</reference>
<reference evidence="3 4" key="1">
    <citation type="journal article" date="2012" name="Nucleic Acids Res.">
        <title>Sequencing of the smallest Apicomplexan genome from the human pathogen Babesia microti.</title>
        <authorList>
            <person name="Cornillot E."/>
            <person name="Hadj-Kaddour K."/>
            <person name="Dassouli A."/>
            <person name="Noel B."/>
            <person name="Ranwez V."/>
            <person name="Vacherie B."/>
            <person name="Augagneur Y."/>
            <person name="Bres V."/>
            <person name="Duclos A."/>
            <person name="Randazzo S."/>
            <person name="Carcy B."/>
            <person name="Debierre-Grockiego F."/>
            <person name="Delbecq S."/>
            <person name="Moubri-Menage K."/>
            <person name="Shams-Eldin H."/>
            <person name="Usmani-Brown S."/>
            <person name="Bringaud F."/>
            <person name="Wincker P."/>
            <person name="Vivares C.P."/>
            <person name="Schwarz R.T."/>
            <person name="Schetters T.P."/>
            <person name="Krause P.J."/>
            <person name="Gorenflot A."/>
            <person name="Berry V."/>
            <person name="Barbe V."/>
            <person name="Ben Mamoun C."/>
        </authorList>
    </citation>
    <scope>NUCLEOTIDE SEQUENCE [LARGE SCALE GENOMIC DNA]</scope>
    <source>
        <strain evidence="3 4">RI</strain>
    </source>
</reference>
<dbReference type="SUPFAM" id="SSF53067">
    <property type="entry name" value="Actin-like ATPase domain"/>
    <property type="match status" value="2"/>
</dbReference>
<evidence type="ECO:0000256" key="1">
    <source>
        <dbReference type="ARBA" id="ARBA00049360"/>
    </source>
</evidence>
<dbReference type="AlphaFoldDB" id="I7J533"/>
<comment type="similarity">
    <text evidence="2">Belongs to the actin family.</text>
</comment>
<evidence type="ECO:0000256" key="2">
    <source>
        <dbReference type="RuleBase" id="RU000487"/>
    </source>
</evidence>
<gene>
    <name evidence="3" type="ORF">BMR1_01G00120</name>
</gene>
<dbReference type="Gene3D" id="3.90.640.10">
    <property type="entry name" value="Actin, Chain A, domain 4"/>
    <property type="match status" value="1"/>
</dbReference>
<comment type="catalytic activity">
    <reaction evidence="1">
        <text>ATP + H2O = ADP + phosphate + H(+)</text>
        <dbReference type="Rhea" id="RHEA:13065"/>
        <dbReference type="ChEBI" id="CHEBI:15377"/>
        <dbReference type="ChEBI" id="CHEBI:15378"/>
        <dbReference type="ChEBI" id="CHEBI:30616"/>
        <dbReference type="ChEBI" id="CHEBI:43474"/>
        <dbReference type="ChEBI" id="CHEBI:456216"/>
    </reaction>
</comment>
<accession>I7J533</accession>
<dbReference type="Proteomes" id="UP000002899">
    <property type="component" value="Chromosome I"/>
</dbReference>
<dbReference type="InterPro" id="IPR043129">
    <property type="entry name" value="ATPase_NBD"/>
</dbReference>
<proteinExistence type="inferred from homology"/>
<dbReference type="EMBL" id="FO082871">
    <property type="protein sequence ID" value="CCF72497.1"/>
    <property type="molecule type" value="Genomic_DNA"/>
</dbReference>
<reference evidence="3 4" key="2">
    <citation type="journal article" date="2013" name="PLoS ONE">
        <title>Whole genome mapping and re-organization of the nuclear and mitochondrial genomes of Babesia microti isolates.</title>
        <authorList>
            <person name="Cornillot E."/>
            <person name="Dassouli A."/>
            <person name="Garg A."/>
            <person name="Pachikara N."/>
            <person name="Randazzo S."/>
            <person name="Depoix D."/>
            <person name="Carcy B."/>
            <person name="Delbecq S."/>
            <person name="Frutos R."/>
            <person name="Silva J.C."/>
            <person name="Sutton R."/>
            <person name="Krause P.J."/>
            <person name="Mamoun C.B."/>
        </authorList>
    </citation>
    <scope>NUCLEOTIDE SEQUENCE [LARGE SCALE GENOMIC DNA]</scope>
    <source>
        <strain evidence="3 4">RI</strain>
    </source>
</reference>
<dbReference type="RefSeq" id="XP_012647106.1">
    <property type="nucleotide sequence ID" value="XM_012791652.1"/>
</dbReference>
<dbReference type="OrthoDB" id="5132116at2759"/>